<dbReference type="AlphaFoldDB" id="A0ABD0UBS4"/>
<protein>
    <submittedName>
        <fullName evidence="1">Uncharacterized protein</fullName>
    </submittedName>
</protein>
<organism evidence="1 2">
    <name type="scientific">Dendrobium thyrsiflorum</name>
    <name type="common">Pinecone-like raceme dendrobium</name>
    <name type="synonym">Orchid</name>
    <dbReference type="NCBI Taxonomy" id="117978"/>
    <lineage>
        <taxon>Eukaryota</taxon>
        <taxon>Viridiplantae</taxon>
        <taxon>Streptophyta</taxon>
        <taxon>Embryophyta</taxon>
        <taxon>Tracheophyta</taxon>
        <taxon>Spermatophyta</taxon>
        <taxon>Magnoliopsida</taxon>
        <taxon>Liliopsida</taxon>
        <taxon>Asparagales</taxon>
        <taxon>Orchidaceae</taxon>
        <taxon>Epidendroideae</taxon>
        <taxon>Malaxideae</taxon>
        <taxon>Dendrobiinae</taxon>
        <taxon>Dendrobium</taxon>
    </lineage>
</organism>
<proteinExistence type="predicted"/>
<reference evidence="1 2" key="1">
    <citation type="journal article" date="2024" name="Plant Biotechnol. J.">
        <title>Dendrobium thyrsiflorum genome and its molecular insights into genes involved in important horticultural traits.</title>
        <authorList>
            <person name="Chen B."/>
            <person name="Wang J.Y."/>
            <person name="Zheng P.J."/>
            <person name="Li K.L."/>
            <person name="Liang Y.M."/>
            <person name="Chen X.F."/>
            <person name="Zhang C."/>
            <person name="Zhao X."/>
            <person name="He X."/>
            <person name="Zhang G.Q."/>
            <person name="Liu Z.J."/>
            <person name="Xu Q."/>
        </authorList>
    </citation>
    <scope>NUCLEOTIDE SEQUENCE [LARGE SCALE GENOMIC DNA]</scope>
    <source>
        <strain evidence="1">GZMU011</strain>
    </source>
</reference>
<comment type="caution">
    <text evidence="1">The sequence shown here is derived from an EMBL/GenBank/DDBJ whole genome shotgun (WGS) entry which is preliminary data.</text>
</comment>
<evidence type="ECO:0000313" key="2">
    <source>
        <dbReference type="Proteomes" id="UP001552299"/>
    </source>
</evidence>
<accession>A0ABD0UBS4</accession>
<dbReference type="Proteomes" id="UP001552299">
    <property type="component" value="Unassembled WGS sequence"/>
</dbReference>
<keyword evidence="2" id="KW-1185">Reference proteome</keyword>
<dbReference type="EMBL" id="JANQDX010000016">
    <property type="protein sequence ID" value="KAL0910217.1"/>
    <property type="molecule type" value="Genomic_DNA"/>
</dbReference>
<evidence type="ECO:0000313" key="1">
    <source>
        <dbReference type="EMBL" id="KAL0910217.1"/>
    </source>
</evidence>
<name>A0ABD0UBS4_DENTH</name>
<gene>
    <name evidence="1" type="ORF">M5K25_021174</name>
</gene>
<sequence>MEKGLVDVIALLAYEDPTKSCVGHLLHLGQREFVADAVNAMVLTTSSGSKRTEDWAFSHYEKLLKQLTQCSTGTLW</sequence>